<feature type="transmembrane region" description="Helical" evidence="1">
    <location>
        <begin position="593"/>
        <end position="617"/>
    </location>
</feature>
<dbReference type="GO" id="GO:0016020">
    <property type="term" value="C:membrane"/>
    <property type="evidence" value="ECO:0007669"/>
    <property type="project" value="TreeGrafter"/>
</dbReference>
<proteinExistence type="predicted"/>
<dbReference type="Gene3D" id="1.25.40.20">
    <property type="entry name" value="Ankyrin repeat-containing domain"/>
    <property type="match status" value="1"/>
</dbReference>
<dbReference type="EMBL" id="JAXUIC010000004">
    <property type="protein sequence ID" value="KAK4593443.1"/>
    <property type="molecule type" value="Genomic_DNA"/>
</dbReference>
<dbReference type="Pfam" id="PF12796">
    <property type="entry name" value="Ank_2"/>
    <property type="match status" value="1"/>
</dbReference>
<dbReference type="SUPFAM" id="SSF48403">
    <property type="entry name" value="Ankyrin repeat"/>
    <property type="match status" value="1"/>
</dbReference>
<dbReference type="SMART" id="SM00248">
    <property type="entry name" value="ANK"/>
    <property type="match status" value="4"/>
</dbReference>
<evidence type="ECO:0000259" key="2">
    <source>
        <dbReference type="Pfam" id="PF13962"/>
    </source>
</evidence>
<keyword evidence="1" id="KW-0812">Transmembrane</keyword>
<dbReference type="Pfam" id="PF13962">
    <property type="entry name" value="PGG"/>
    <property type="match status" value="1"/>
</dbReference>
<sequence>MGTKPALSAAVLEGLNKENYLDWSVQLKTYLMAQDLWEIVESTSEPPAPENEAAFKAWSKTNAMALHVIQMSCEPDTFSNIRETSLARDAWDTLAEKYKPKLRDPSESDKNGNIDDGVEIYMDLYKALQIGDWDAANEFLERHPRALSAKITVMDKAALHVAAEAGHVHIVEELVKKMSVENLEIKDFEGFTALACTTYNGNYRIAECMLGKNENLISIPNDLGNIPVVLALFNGHLKLARYLYLLTPLEILLPENGTMGATVVCEAIYNKALDIALDLVNRCPRLVVAQDRYGDSPFYALSMMPDYFLGGDRLVFWRRWIYSGIKHLYEMKLTHFLSNELLGRMKEQFSISNIEQIRSGSVGAAIVRASVEGIFEFVFEMVKADPQFVWSRDTESNGIFSVAVQYRRAKIFSLIYGLNMKNALAGMVDSSDNNLLHMAGMSAPSTSLDQIPGAALQMQRELQWFKEVESIVPPSVHGLRNKIGLTPRQLFTKYHEDMMSKGEKWMKDTASSCTVVGALIVTIMFAAVFTVPGGNDQNNGFPIFLNKKLFMVFIVSDALSLFSSSTSVLMFLGILTSRYAEEDFLVSLPRKMIIGLSTLFFSIVAMMTTFSAALLLMLHEQSWIFKPVICLASIPISLFVLMQSPLLVAMAMSTYGPSVFNRKMKPWI</sequence>
<dbReference type="PANTHER" id="PTHR24177">
    <property type="entry name" value="CASKIN"/>
    <property type="match status" value="1"/>
</dbReference>
<evidence type="ECO:0000313" key="4">
    <source>
        <dbReference type="Proteomes" id="UP001324115"/>
    </source>
</evidence>
<feature type="transmembrane region" description="Helical" evidence="1">
    <location>
        <begin position="509"/>
        <end position="529"/>
    </location>
</feature>
<gene>
    <name evidence="3" type="ORF">RGQ29_017522</name>
</gene>
<reference evidence="3 4" key="1">
    <citation type="journal article" date="2023" name="G3 (Bethesda)">
        <title>A haplotype-resolved chromosome-scale genome for Quercus rubra L. provides insights into the genetics of adaptive traits for red oak species.</title>
        <authorList>
            <person name="Kapoor B."/>
            <person name="Jenkins J."/>
            <person name="Schmutz J."/>
            <person name="Zhebentyayeva T."/>
            <person name="Kuelheim C."/>
            <person name="Coggeshall M."/>
            <person name="Heim C."/>
            <person name="Lasky J.R."/>
            <person name="Leites L."/>
            <person name="Islam-Faridi N."/>
            <person name="Romero-Severson J."/>
            <person name="DeLeo V.L."/>
            <person name="Lucas S.M."/>
            <person name="Lazic D."/>
            <person name="Gailing O."/>
            <person name="Carlson J."/>
            <person name="Staton M."/>
        </authorList>
    </citation>
    <scope>NUCLEOTIDE SEQUENCE [LARGE SCALE GENOMIC DNA]</scope>
    <source>
        <strain evidence="3">Pseudo-F2</strain>
    </source>
</reference>
<keyword evidence="1" id="KW-0472">Membrane</keyword>
<dbReference type="InterPro" id="IPR026961">
    <property type="entry name" value="PGG_dom"/>
</dbReference>
<dbReference type="InterPro" id="IPR002110">
    <property type="entry name" value="Ankyrin_rpt"/>
</dbReference>
<dbReference type="AlphaFoldDB" id="A0AAN7FGN5"/>
<name>A0AAN7FGN5_QUERU</name>
<evidence type="ECO:0000256" key="1">
    <source>
        <dbReference type="SAM" id="Phobius"/>
    </source>
</evidence>
<feature type="transmembrane region" description="Helical" evidence="1">
    <location>
        <begin position="623"/>
        <end position="642"/>
    </location>
</feature>
<accession>A0AAN7FGN5</accession>
<keyword evidence="1" id="KW-1133">Transmembrane helix</keyword>
<dbReference type="Proteomes" id="UP001324115">
    <property type="component" value="Unassembled WGS sequence"/>
</dbReference>
<dbReference type="InterPro" id="IPR036770">
    <property type="entry name" value="Ankyrin_rpt-contain_sf"/>
</dbReference>
<feature type="domain" description="PGG" evidence="2">
    <location>
        <begin position="503"/>
        <end position="615"/>
    </location>
</feature>
<keyword evidence="4" id="KW-1185">Reference proteome</keyword>
<organism evidence="3 4">
    <name type="scientific">Quercus rubra</name>
    <name type="common">Northern red oak</name>
    <name type="synonym">Quercus borealis</name>
    <dbReference type="NCBI Taxonomy" id="3512"/>
    <lineage>
        <taxon>Eukaryota</taxon>
        <taxon>Viridiplantae</taxon>
        <taxon>Streptophyta</taxon>
        <taxon>Embryophyta</taxon>
        <taxon>Tracheophyta</taxon>
        <taxon>Spermatophyta</taxon>
        <taxon>Magnoliopsida</taxon>
        <taxon>eudicotyledons</taxon>
        <taxon>Gunneridae</taxon>
        <taxon>Pentapetalae</taxon>
        <taxon>rosids</taxon>
        <taxon>fabids</taxon>
        <taxon>Fagales</taxon>
        <taxon>Fagaceae</taxon>
        <taxon>Quercus</taxon>
    </lineage>
</organism>
<dbReference type="PANTHER" id="PTHR24177:SF329">
    <property type="entry name" value="ANKYRIN REPEAT PROTEIN"/>
    <property type="match status" value="1"/>
</dbReference>
<evidence type="ECO:0000313" key="3">
    <source>
        <dbReference type="EMBL" id="KAK4593443.1"/>
    </source>
</evidence>
<protein>
    <recommendedName>
        <fullName evidence="2">PGG domain-containing protein</fullName>
    </recommendedName>
</protein>
<dbReference type="Pfam" id="PF14223">
    <property type="entry name" value="Retrotran_gag_2"/>
    <property type="match status" value="1"/>
</dbReference>
<comment type="caution">
    <text evidence="3">The sequence shown here is derived from an EMBL/GenBank/DDBJ whole genome shotgun (WGS) entry which is preliminary data.</text>
</comment>
<feature type="transmembrane region" description="Helical" evidence="1">
    <location>
        <begin position="549"/>
        <end position="572"/>
    </location>
</feature>